<dbReference type="Pfam" id="PF02634">
    <property type="entry name" value="FdhD-NarQ"/>
    <property type="match status" value="1"/>
</dbReference>
<organism evidence="4 5">
    <name type="scientific">Candidatus Hydrogenisulfobacillus filiaventi</name>
    <dbReference type="NCBI Taxonomy" id="2707344"/>
    <lineage>
        <taxon>Bacteria</taxon>
        <taxon>Bacillati</taxon>
        <taxon>Bacillota</taxon>
        <taxon>Clostridia</taxon>
        <taxon>Eubacteriales</taxon>
        <taxon>Clostridiales Family XVII. Incertae Sedis</taxon>
        <taxon>Candidatus Hydrogenisulfobacillus</taxon>
    </lineage>
</organism>
<comment type="similarity">
    <text evidence="3">Belongs to the FdhD family.</text>
</comment>
<dbReference type="Gene3D" id="3.10.20.10">
    <property type="match status" value="1"/>
</dbReference>
<sequence>MDGREPEEETAGTAAAACTRRTAWVLRPDGRLEVEERLLAVERPVTLFLNGQELVTVVATPDHLRELAYGYLADEGLIRRAEEVTVCVVGAESGQVRLRVPALLERPPELGRRWLTACCGRARPTLYFANDADLEPVPAGEELDGAAVLRLMAALEVRPPVLGETGALHWAAVGDAGGLWVRRADVGRHNALDKVVGWCLLHGRSPAGRVVVFSGRVSSEVVIKAARLRAAWIVSNAAPTALALELAEMLNLTVAGFVRGGGATLYTHPWRLRTPAGVGGRAPALP</sequence>
<feature type="active site" description="Cysteine persulfide intermediate" evidence="3">
    <location>
        <position position="119"/>
    </location>
</feature>
<keyword evidence="5" id="KW-1185">Reference proteome</keyword>
<evidence type="ECO:0000256" key="3">
    <source>
        <dbReference type="HAMAP-Rule" id="MF_00187"/>
    </source>
</evidence>
<dbReference type="GO" id="GO:0016783">
    <property type="term" value="F:sulfurtransferase activity"/>
    <property type="evidence" value="ECO:0007669"/>
    <property type="project" value="InterPro"/>
</dbReference>
<dbReference type="InterPro" id="IPR016193">
    <property type="entry name" value="Cytidine_deaminase-like"/>
</dbReference>
<dbReference type="Proteomes" id="UP000503399">
    <property type="component" value="Chromosome"/>
</dbReference>
<dbReference type="PIRSF" id="PIRSF015626">
    <property type="entry name" value="FdhD"/>
    <property type="match status" value="1"/>
</dbReference>
<comment type="caution">
    <text evidence="3">Lacks conserved residue(s) required for the propagation of feature annotation.</text>
</comment>
<evidence type="ECO:0000256" key="1">
    <source>
        <dbReference type="ARBA" id="ARBA00022490"/>
    </source>
</evidence>
<dbReference type="AlphaFoldDB" id="A0A6F8ZHE1"/>
<reference evidence="4 5" key="1">
    <citation type="submission" date="2020-02" db="EMBL/GenBank/DDBJ databases">
        <authorList>
            <person name="Hogendoorn C."/>
        </authorList>
    </citation>
    <scope>NUCLEOTIDE SEQUENCE [LARGE SCALE GENOMIC DNA]</scope>
    <source>
        <strain evidence="4">R501</strain>
    </source>
</reference>
<comment type="function">
    <text evidence="3">Required for formate dehydrogenase (FDH) activity. Acts as a sulfur carrier protein that transfers sulfur from IscS to the molybdenum cofactor prior to its insertion into FDH.</text>
</comment>
<evidence type="ECO:0000313" key="4">
    <source>
        <dbReference type="EMBL" id="CAB1129405.1"/>
    </source>
</evidence>
<protein>
    <recommendedName>
        <fullName evidence="3">Sulfur carrier protein FdhD</fullName>
    </recommendedName>
</protein>
<dbReference type="GO" id="GO:0005737">
    <property type="term" value="C:cytoplasm"/>
    <property type="evidence" value="ECO:0007669"/>
    <property type="project" value="UniProtKB-SubCell"/>
</dbReference>
<evidence type="ECO:0000313" key="5">
    <source>
        <dbReference type="Proteomes" id="UP000503399"/>
    </source>
</evidence>
<dbReference type="SUPFAM" id="SSF53927">
    <property type="entry name" value="Cytidine deaminase-like"/>
    <property type="match status" value="1"/>
</dbReference>
<dbReference type="HAMAP" id="MF_00187">
    <property type="entry name" value="FdhD"/>
    <property type="match status" value="1"/>
</dbReference>
<dbReference type="KEGG" id="hfv:R50_1908"/>
<keyword evidence="2 3" id="KW-0501">Molybdenum cofactor biosynthesis</keyword>
<dbReference type="GO" id="GO:0006777">
    <property type="term" value="P:Mo-molybdopterin cofactor biosynthetic process"/>
    <property type="evidence" value="ECO:0007669"/>
    <property type="project" value="UniProtKB-UniRule"/>
</dbReference>
<keyword evidence="1 3" id="KW-0963">Cytoplasm</keyword>
<comment type="subcellular location">
    <subcellularLocation>
        <location evidence="3">Cytoplasm</location>
    </subcellularLocation>
</comment>
<gene>
    <name evidence="3 4" type="primary">fdhD</name>
    <name evidence="4" type="ORF">R50_1908</name>
</gene>
<dbReference type="NCBIfam" id="TIGR00129">
    <property type="entry name" value="fdhD_narQ"/>
    <property type="match status" value="1"/>
</dbReference>
<dbReference type="PANTHER" id="PTHR30592">
    <property type="entry name" value="FORMATE DEHYDROGENASE"/>
    <property type="match status" value="1"/>
</dbReference>
<dbReference type="GO" id="GO:0097163">
    <property type="term" value="F:sulfur carrier activity"/>
    <property type="evidence" value="ECO:0007669"/>
    <property type="project" value="UniProtKB-UniRule"/>
</dbReference>
<dbReference type="EMBL" id="LR778114">
    <property type="protein sequence ID" value="CAB1129405.1"/>
    <property type="molecule type" value="Genomic_DNA"/>
</dbReference>
<dbReference type="Gene3D" id="3.40.140.10">
    <property type="entry name" value="Cytidine Deaminase, domain 2"/>
    <property type="match status" value="1"/>
</dbReference>
<proteinExistence type="inferred from homology"/>
<dbReference type="InterPro" id="IPR003786">
    <property type="entry name" value="FdhD"/>
</dbReference>
<accession>A0A6F8ZHE1</accession>
<dbReference type="PANTHER" id="PTHR30592:SF1">
    <property type="entry name" value="SULFUR CARRIER PROTEIN FDHD"/>
    <property type="match status" value="1"/>
</dbReference>
<evidence type="ECO:0000256" key="2">
    <source>
        <dbReference type="ARBA" id="ARBA00023150"/>
    </source>
</evidence>
<name>A0A6F8ZHE1_9FIRM</name>